<protein>
    <submittedName>
        <fullName evidence="5">Cyclase-like protein 2</fullName>
    </submittedName>
</protein>
<comment type="similarity">
    <text evidence="2">Belongs to the Cyclase 1 superfamily.</text>
</comment>
<dbReference type="SUPFAM" id="SSF102198">
    <property type="entry name" value="Putative cyclase"/>
    <property type="match status" value="1"/>
</dbReference>
<feature type="chain" id="PRO_5046197659" evidence="4">
    <location>
        <begin position="24"/>
        <end position="252"/>
    </location>
</feature>
<evidence type="ECO:0000256" key="4">
    <source>
        <dbReference type="SAM" id="SignalP"/>
    </source>
</evidence>
<dbReference type="InterPro" id="IPR007325">
    <property type="entry name" value="KFase/CYL"/>
</dbReference>
<proteinExistence type="inferred from homology"/>
<dbReference type="EMBL" id="JASCZI010060697">
    <property type="protein sequence ID" value="MED6135367.1"/>
    <property type="molecule type" value="Genomic_DNA"/>
</dbReference>
<feature type="signal peptide" evidence="4">
    <location>
        <begin position="1"/>
        <end position="23"/>
    </location>
</feature>
<evidence type="ECO:0000256" key="3">
    <source>
        <dbReference type="ARBA" id="ARBA00022530"/>
    </source>
</evidence>
<keyword evidence="4" id="KW-0732">Signal</keyword>
<name>A0ABU6SG51_9FABA</name>
<evidence type="ECO:0000313" key="5">
    <source>
        <dbReference type="EMBL" id="MED6135367.1"/>
    </source>
</evidence>
<keyword evidence="3" id="KW-0272">Extracellular matrix</keyword>
<dbReference type="Pfam" id="PF04199">
    <property type="entry name" value="Cyclase"/>
    <property type="match status" value="1"/>
</dbReference>
<comment type="caution">
    <text evidence="5">The sequence shown here is derived from an EMBL/GenBank/DDBJ whole genome shotgun (WGS) entry which is preliminary data.</text>
</comment>
<keyword evidence="6" id="KW-1185">Reference proteome</keyword>
<organism evidence="5 6">
    <name type="scientific">Stylosanthes scabra</name>
    <dbReference type="NCBI Taxonomy" id="79078"/>
    <lineage>
        <taxon>Eukaryota</taxon>
        <taxon>Viridiplantae</taxon>
        <taxon>Streptophyta</taxon>
        <taxon>Embryophyta</taxon>
        <taxon>Tracheophyta</taxon>
        <taxon>Spermatophyta</taxon>
        <taxon>Magnoliopsida</taxon>
        <taxon>eudicotyledons</taxon>
        <taxon>Gunneridae</taxon>
        <taxon>Pentapetalae</taxon>
        <taxon>rosids</taxon>
        <taxon>fabids</taxon>
        <taxon>Fabales</taxon>
        <taxon>Fabaceae</taxon>
        <taxon>Papilionoideae</taxon>
        <taxon>50 kb inversion clade</taxon>
        <taxon>dalbergioids sensu lato</taxon>
        <taxon>Dalbergieae</taxon>
        <taxon>Pterocarpus clade</taxon>
        <taxon>Stylosanthes</taxon>
    </lineage>
</organism>
<comment type="subcellular location">
    <subcellularLocation>
        <location evidence="1">Secreted</location>
        <location evidence="1">Extracellular space</location>
        <location evidence="1">Extracellular matrix</location>
    </subcellularLocation>
</comment>
<gene>
    <name evidence="5" type="primary">CYCLASE2_6</name>
    <name evidence="5" type="ORF">PIB30_045816</name>
</gene>
<dbReference type="PANTHER" id="PTHR31118">
    <property type="entry name" value="CYCLASE-LIKE PROTEIN 2"/>
    <property type="match status" value="1"/>
</dbReference>
<evidence type="ECO:0000256" key="2">
    <source>
        <dbReference type="ARBA" id="ARBA00007865"/>
    </source>
</evidence>
<dbReference type="Proteomes" id="UP001341840">
    <property type="component" value="Unassembled WGS sequence"/>
</dbReference>
<dbReference type="InterPro" id="IPR037175">
    <property type="entry name" value="KFase_sf"/>
</dbReference>
<dbReference type="PANTHER" id="PTHR31118:SF12">
    <property type="entry name" value="CYCLASE-LIKE PROTEIN 2"/>
    <property type="match status" value="1"/>
</dbReference>
<reference evidence="5 6" key="1">
    <citation type="journal article" date="2023" name="Plants (Basel)">
        <title>Bridging the Gap: Combining Genomics and Transcriptomics Approaches to Understand Stylosanthes scabra, an Orphan Legume from the Brazilian Caatinga.</title>
        <authorList>
            <person name="Ferreira-Neto J.R.C."/>
            <person name="da Silva M.D."/>
            <person name="Binneck E."/>
            <person name="de Melo N.F."/>
            <person name="da Silva R.H."/>
            <person name="de Melo A.L.T.M."/>
            <person name="Pandolfi V."/>
            <person name="Bustamante F.O."/>
            <person name="Brasileiro-Vidal A.C."/>
            <person name="Benko-Iseppon A.M."/>
        </authorList>
    </citation>
    <scope>NUCLEOTIDE SEQUENCE [LARGE SCALE GENOMIC DNA]</scope>
    <source>
        <tissue evidence="5">Leaves</tissue>
    </source>
</reference>
<evidence type="ECO:0000313" key="6">
    <source>
        <dbReference type="Proteomes" id="UP001341840"/>
    </source>
</evidence>
<dbReference type="Gene3D" id="3.50.30.50">
    <property type="entry name" value="Putative cyclase"/>
    <property type="match status" value="1"/>
</dbReference>
<evidence type="ECO:0000256" key="1">
    <source>
        <dbReference type="ARBA" id="ARBA00004498"/>
    </source>
</evidence>
<sequence length="252" mass="28296">MKYPLAWLVAWCTLSLPLHTVVGGDDGKLVAYDDDVRILDISHRYHPEMPEWESEGGIGQFLWQVSRIKNGSMANSSLMKLPTHTGTHVDAPGHFYDHYFYASFDVDSLDLHVLNGPALLIDVPRHSNITAQVMKSLNIPRSVNRVLFRTLNTDRRLMFKKECDLSYVGFTVDGAKWLVDNTDIKLVGIDYLSVAAYDHLVGSHLVFLKDREIIPVEALKLDDIPAGLYTVHCLPPRLSGAEGSPIRCILIE</sequence>
<accession>A0ABU6SG51</accession>
<keyword evidence="3" id="KW-0964">Secreted</keyword>